<accession>A0AAX0U5B2</accession>
<protein>
    <submittedName>
        <fullName evidence="2">Uncharacterized protein</fullName>
    </submittedName>
</protein>
<dbReference type="EMBL" id="PHRB01000029">
    <property type="protein sequence ID" value="PJO63750.1"/>
    <property type="molecule type" value="Genomic_DNA"/>
</dbReference>
<evidence type="ECO:0000313" key="3">
    <source>
        <dbReference type="Proteomes" id="UP000231878"/>
    </source>
</evidence>
<sequence length="77" mass="8420">MTRAAIRDRDARAGRAGAARNRSATMFGRDRAAARVPRSGFGPYTRHASDRSAVGRAEPGLRGEGTEPKQPCRRQRL</sequence>
<name>A0AAX0U5B2_BURPE</name>
<organism evidence="2 3">
    <name type="scientific">Burkholderia pseudomallei</name>
    <name type="common">Pseudomonas pseudomallei</name>
    <dbReference type="NCBI Taxonomy" id="28450"/>
    <lineage>
        <taxon>Bacteria</taxon>
        <taxon>Pseudomonadati</taxon>
        <taxon>Pseudomonadota</taxon>
        <taxon>Betaproteobacteria</taxon>
        <taxon>Burkholderiales</taxon>
        <taxon>Burkholderiaceae</taxon>
        <taxon>Burkholderia</taxon>
        <taxon>pseudomallei group</taxon>
    </lineage>
</organism>
<feature type="compositionally biased region" description="Basic and acidic residues" evidence="1">
    <location>
        <begin position="1"/>
        <end position="13"/>
    </location>
</feature>
<comment type="caution">
    <text evidence="2">The sequence shown here is derived from an EMBL/GenBank/DDBJ whole genome shotgun (WGS) entry which is preliminary data.</text>
</comment>
<dbReference type="AlphaFoldDB" id="A0AAX0U5B2"/>
<reference evidence="2 3" key="1">
    <citation type="submission" date="2017-11" db="EMBL/GenBank/DDBJ databases">
        <title>Molecular characterization of Burkholderia pseudomallei and closely related isolates from Vietnam.</title>
        <authorList>
            <person name="Ustinov D.V."/>
            <person name="Antonov A.S."/>
            <person name="Avdusheva E.F."/>
            <person name="Shpak I.M."/>
            <person name="Zakharova I.B."/>
            <person name="Thi L.A."/>
            <person name="Teteryatnikova N."/>
            <person name="Lopasteyskaya Y.A."/>
            <person name="Kuzyutina J.A."/>
            <person name="Ngo T.N."/>
            <person name="Victorov D.V."/>
        </authorList>
    </citation>
    <scope>NUCLEOTIDE SEQUENCE [LARGE SCALE GENOMIC DNA]</scope>
    <source>
        <strain evidence="2 3">V1512</strain>
    </source>
</reference>
<gene>
    <name evidence="2" type="ORF">CWD88_24815</name>
</gene>
<evidence type="ECO:0000256" key="1">
    <source>
        <dbReference type="SAM" id="MobiDB-lite"/>
    </source>
</evidence>
<dbReference type="Proteomes" id="UP000231878">
    <property type="component" value="Unassembled WGS sequence"/>
</dbReference>
<evidence type="ECO:0000313" key="2">
    <source>
        <dbReference type="EMBL" id="PJO63750.1"/>
    </source>
</evidence>
<proteinExistence type="predicted"/>
<feature type="region of interest" description="Disordered" evidence="1">
    <location>
        <begin position="1"/>
        <end position="77"/>
    </location>
</feature>